<evidence type="ECO:0000256" key="9">
    <source>
        <dbReference type="ARBA" id="ARBA00022842"/>
    </source>
</evidence>
<dbReference type="Gene3D" id="3.40.50.1000">
    <property type="entry name" value="HAD superfamily/HAD-like"/>
    <property type="match status" value="1"/>
</dbReference>
<evidence type="ECO:0000256" key="7">
    <source>
        <dbReference type="ARBA" id="ARBA00022723"/>
    </source>
</evidence>
<evidence type="ECO:0000256" key="13">
    <source>
        <dbReference type="ARBA" id="ARBA00048523"/>
    </source>
</evidence>
<reference evidence="15 16" key="1">
    <citation type="journal article" date="2015" name="Genome Announc.">
        <title>Draft Genome Sequences of Marine Isolates of Thalassomonas viridans and Thalassomonas actiniarum.</title>
        <authorList>
            <person name="Olonade I."/>
            <person name="van Zyl L.J."/>
            <person name="Trindade M."/>
        </authorList>
    </citation>
    <scope>NUCLEOTIDE SEQUENCE [LARGE SCALE GENOMIC DNA]</scope>
    <source>
        <strain evidence="15 16">A5K-106</strain>
    </source>
</reference>
<reference evidence="15 16" key="2">
    <citation type="journal article" date="2022" name="Mar. Drugs">
        <title>Bioassay-Guided Fractionation Leads to the Detection of Cholic Acid Generated by the Rare Thalassomonas sp.</title>
        <authorList>
            <person name="Pheiffer F."/>
            <person name="Schneider Y.K."/>
            <person name="Hansen E.H."/>
            <person name="Andersen J.H."/>
            <person name="Isaksson J."/>
            <person name="Busche T."/>
            <person name="R C."/>
            <person name="Kalinowski J."/>
            <person name="Zyl L.V."/>
            <person name="Trindade M."/>
        </authorList>
    </citation>
    <scope>NUCLEOTIDE SEQUENCE [LARGE SCALE GENOMIC DNA]</scope>
    <source>
        <strain evidence="15 16">A5K-106</strain>
    </source>
</reference>
<evidence type="ECO:0000256" key="2">
    <source>
        <dbReference type="ARBA" id="ARBA00005135"/>
    </source>
</evidence>
<sequence>MPLDSITHLTLEQCISPSATINKNLRFFQLTNTDLKVETGLCTADFPLQQNKETIPQISVDPQEALELVVLGQTSIGQLQGLVTDSNIKINGLSRINNRNQQSSYRFQVTCQNPGQSRQLLAQFSLKHKIEAALLKDAPSLSKPGLLVMDMDSTTIEVECIDEIAALAGVGQQVAEVTELAMQGKLDFTQSLVQRVARLRGAPESVLAEVARDIPLMPGLKILVGTLKQHQWRVAIASGGFTYFADHLCQLLELDGAFANELEIIDGKLTGKVTGDIVDAKVKAQTLKILSDKFALDHRQTVAMGDGANDLVMMNSAALGVAFKAKPLVLEQADVSINHSGLDCLLHYLK</sequence>
<evidence type="ECO:0000256" key="4">
    <source>
        <dbReference type="ARBA" id="ARBA00012640"/>
    </source>
</evidence>
<feature type="active site" description="Nucleophile" evidence="14">
    <location>
        <position position="150"/>
    </location>
</feature>
<evidence type="ECO:0000256" key="12">
    <source>
        <dbReference type="ARBA" id="ARBA00048138"/>
    </source>
</evidence>
<keyword evidence="9" id="KW-0460">Magnesium</keyword>
<evidence type="ECO:0000313" key="16">
    <source>
        <dbReference type="Proteomes" id="UP000032568"/>
    </source>
</evidence>
<dbReference type="Proteomes" id="UP000032568">
    <property type="component" value="Chromosome"/>
</dbReference>
<comment type="pathway">
    <text evidence="2">Amino-acid biosynthesis; L-serine biosynthesis; L-serine from 3-phospho-D-glycerate: step 3/3.</text>
</comment>
<keyword evidence="6" id="KW-0028">Amino-acid biosynthesis</keyword>
<evidence type="ECO:0000256" key="11">
    <source>
        <dbReference type="ARBA" id="ARBA00031693"/>
    </source>
</evidence>
<comment type="similarity">
    <text evidence="3">Belongs to the HAD-like hydrolase superfamily. SerB family.</text>
</comment>
<protein>
    <recommendedName>
        <fullName evidence="5">Phosphoserine phosphatase</fullName>
        <ecNumber evidence="4">3.1.3.3</ecNumber>
    </recommendedName>
    <alternativeName>
        <fullName evidence="11">O-phosphoserine phosphohydrolase</fullName>
    </alternativeName>
</protein>
<dbReference type="Pfam" id="PF00702">
    <property type="entry name" value="Hydrolase"/>
    <property type="match status" value="1"/>
</dbReference>
<dbReference type="NCBIfam" id="TIGR00338">
    <property type="entry name" value="serB"/>
    <property type="match status" value="1"/>
</dbReference>
<evidence type="ECO:0000313" key="15">
    <source>
        <dbReference type="EMBL" id="WDE01764.1"/>
    </source>
</evidence>
<comment type="catalytic activity">
    <reaction evidence="13">
        <text>O-phospho-D-serine + H2O = D-serine + phosphate</text>
        <dbReference type="Rhea" id="RHEA:24873"/>
        <dbReference type="ChEBI" id="CHEBI:15377"/>
        <dbReference type="ChEBI" id="CHEBI:35247"/>
        <dbReference type="ChEBI" id="CHEBI:43474"/>
        <dbReference type="ChEBI" id="CHEBI:58680"/>
        <dbReference type="EC" id="3.1.3.3"/>
    </reaction>
</comment>
<evidence type="ECO:0000256" key="3">
    <source>
        <dbReference type="ARBA" id="ARBA00009184"/>
    </source>
</evidence>
<dbReference type="InterPro" id="IPR004469">
    <property type="entry name" value="PSP"/>
</dbReference>
<dbReference type="GO" id="GO:0005737">
    <property type="term" value="C:cytoplasm"/>
    <property type="evidence" value="ECO:0007669"/>
    <property type="project" value="TreeGrafter"/>
</dbReference>
<dbReference type="PANTHER" id="PTHR43344:SF2">
    <property type="entry name" value="PHOSPHOSERINE PHOSPHATASE"/>
    <property type="match status" value="1"/>
</dbReference>
<dbReference type="InterPro" id="IPR036412">
    <property type="entry name" value="HAD-like_sf"/>
</dbReference>
<gene>
    <name evidence="15" type="primary">serB</name>
    <name evidence="15" type="ORF">SG35_005270</name>
</gene>
<feature type="active site" description="Proton donor" evidence="14">
    <location>
        <position position="152"/>
    </location>
</feature>
<dbReference type="SFLD" id="SFLDF00029">
    <property type="entry name" value="phosphoserine_phosphatase"/>
    <property type="match status" value="1"/>
</dbReference>
<dbReference type="GO" id="GO:0006564">
    <property type="term" value="P:L-serine biosynthetic process"/>
    <property type="evidence" value="ECO:0007669"/>
    <property type="project" value="UniProtKB-KW"/>
</dbReference>
<keyword evidence="16" id="KW-1185">Reference proteome</keyword>
<dbReference type="SFLD" id="SFLDG01136">
    <property type="entry name" value="C1.6:_Phosphoserine_Phosphatas"/>
    <property type="match status" value="1"/>
</dbReference>
<dbReference type="SFLD" id="SFLDG01137">
    <property type="entry name" value="C1.6.1:_Phosphoserine_Phosphat"/>
    <property type="match status" value="1"/>
</dbReference>
<dbReference type="NCBIfam" id="TIGR01488">
    <property type="entry name" value="HAD-SF-IB"/>
    <property type="match status" value="1"/>
</dbReference>
<dbReference type="InterPro" id="IPR050582">
    <property type="entry name" value="HAD-like_SerB"/>
</dbReference>
<dbReference type="GO" id="GO:0036424">
    <property type="term" value="F:L-phosphoserine phosphatase activity"/>
    <property type="evidence" value="ECO:0007669"/>
    <property type="project" value="InterPro"/>
</dbReference>
<dbReference type="PANTHER" id="PTHR43344">
    <property type="entry name" value="PHOSPHOSERINE PHOSPHATASE"/>
    <property type="match status" value="1"/>
</dbReference>
<keyword evidence="8 15" id="KW-0378">Hydrolase</keyword>
<evidence type="ECO:0000256" key="10">
    <source>
        <dbReference type="ARBA" id="ARBA00023299"/>
    </source>
</evidence>
<name>A0AAE9YWP5_9GAMM</name>
<organism evidence="15 16">
    <name type="scientific">Thalassomonas actiniarum</name>
    <dbReference type="NCBI Taxonomy" id="485447"/>
    <lineage>
        <taxon>Bacteria</taxon>
        <taxon>Pseudomonadati</taxon>
        <taxon>Pseudomonadota</taxon>
        <taxon>Gammaproteobacteria</taxon>
        <taxon>Alteromonadales</taxon>
        <taxon>Colwelliaceae</taxon>
        <taxon>Thalassomonas</taxon>
    </lineage>
</organism>
<comment type="cofactor">
    <cofactor evidence="1">
        <name>Mg(2+)</name>
        <dbReference type="ChEBI" id="CHEBI:18420"/>
    </cofactor>
</comment>
<evidence type="ECO:0000256" key="1">
    <source>
        <dbReference type="ARBA" id="ARBA00001946"/>
    </source>
</evidence>
<dbReference type="EMBL" id="CP059735">
    <property type="protein sequence ID" value="WDE01764.1"/>
    <property type="molecule type" value="Genomic_DNA"/>
</dbReference>
<proteinExistence type="inferred from homology"/>
<evidence type="ECO:0000256" key="14">
    <source>
        <dbReference type="PIRSR" id="PIRSR604469-1"/>
    </source>
</evidence>
<dbReference type="CDD" id="cd07500">
    <property type="entry name" value="HAD_PSP"/>
    <property type="match status" value="1"/>
</dbReference>
<dbReference type="AlphaFoldDB" id="A0AAE9YWP5"/>
<accession>A0AAE9YWP5</accession>
<evidence type="ECO:0000256" key="6">
    <source>
        <dbReference type="ARBA" id="ARBA00022605"/>
    </source>
</evidence>
<evidence type="ECO:0000256" key="5">
    <source>
        <dbReference type="ARBA" id="ARBA00015196"/>
    </source>
</evidence>
<dbReference type="SUPFAM" id="SSF56784">
    <property type="entry name" value="HAD-like"/>
    <property type="match status" value="1"/>
</dbReference>
<comment type="catalytic activity">
    <reaction evidence="12">
        <text>O-phospho-L-serine + H2O = L-serine + phosphate</text>
        <dbReference type="Rhea" id="RHEA:21208"/>
        <dbReference type="ChEBI" id="CHEBI:15377"/>
        <dbReference type="ChEBI" id="CHEBI:33384"/>
        <dbReference type="ChEBI" id="CHEBI:43474"/>
        <dbReference type="ChEBI" id="CHEBI:57524"/>
        <dbReference type="EC" id="3.1.3.3"/>
    </reaction>
</comment>
<dbReference type="SFLD" id="SFLDS00003">
    <property type="entry name" value="Haloacid_Dehalogenase"/>
    <property type="match status" value="1"/>
</dbReference>
<keyword evidence="7" id="KW-0479">Metal-binding</keyword>
<dbReference type="GO" id="GO:0000287">
    <property type="term" value="F:magnesium ion binding"/>
    <property type="evidence" value="ECO:0007669"/>
    <property type="project" value="TreeGrafter"/>
</dbReference>
<dbReference type="InterPro" id="IPR023214">
    <property type="entry name" value="HAD_sf"/>
</dbReference>
<dbReference type="EC" id="3.1.3.3" evidence="4"/>
<evidence type="ECO:0000256" key="8">
    <source>
        <dbReference type="ARBA" id="ARBA00022801"/>
    </source>
</evidence>
<keyword evidence="10" id="KW-0718">Serine biosynthesis</keyword>
<dbReference type="KEGG" id="tact:SG35_005270"/>